<keyword evidence="2" id="KW-0472">Membrane</keyword>
<comment type="caution">
    <text evidence="3">The sequence shown here is derived from an EMBL/GenBank/DDBJ whole genome shotgun (WGS) entry which is preliminary data.</text>
</comment>
<feature type="transmembrane region" description="Helical" evidence="2">
    <location>
        <begin position="86"/>
        <end position="106"/>
    </location>
</feature>
<reference evidence="3 4" key="1">
    <citation type="submission" date="2019-12" db="EMBL/GenBank/DDBJ databases">
        <authorList>
            <person name="Feng G."/>
            <person name="Zhu H."/>
        </authorList>
    </citation>
    <scope>NUCLEOTIDE SEQUENCE [LARGE SCALE GENOMIC DNA]</scope>
    <source>
        <strain evidence="3 4">FGD1</strain>
    </source>
</reference>
<accession>A0A7X4GGT2</accession>
<keyword evidence="4" id="KW-1185">Reference proteome</keyword>
<feature type="transmembrane region" description="Helical" evidence="2">
    <location>
        <begin position="27"/>
        <end position="44"/>
    </location>
</feature>
<dbReference type="RefSeq" id="WP_160985630.1">
    <property type="nucleotide sequence ID" value="NZ_WVTD01000005.1"/>
</dbReference>
<dbReference type="Pfam" id="PF05656">
    <property type="entry name" value="DUF805"/>
    <property type="match status" value="1"/>
</dbReference>
<evidence type="ECO:0000313" key="3">
    <source>
        <dbReference type="EMBL" id="MYL97996.1"/>
    </source>
</evidence>
<keyword evidence="2" id="KW-0812">Transmembrane</keyword>
<dbReference type="PANTHER" id="PTHR34980:SF2">
    <property type="entry name" value="INNER MEMBRANE PROTEIN YHAH-RELATED"/>
    <property type="match status" value="1"/>
</dbReference>
<dbReference type="InterPro" id="IPR008523">
    <property type="entry name" value="DUF805"/>
</dbReference>
<gene>
    <name evidence="3" type="ORF">GR702_09450</name>
</gene>
<dbReference type="GO" id="GO:0005886">
    <property type="term" value="C:plasma membrane"/>
    <property type="evidence" value="ECO:0007669"/>
    <property type="project" value="TreeGrafter"/>
</dbReference>
<dbReference type="Proteomes" id="UP000465810">
    <property type="component" value="Unassembled WGS sequence"/>
</dbReference>
<dbReference type="PANTHER" id="PTHR34980">
    <property type="entry name" value="INNER MEMBRANE PROTEIN-RELATED-RELATED"/>
    <property type="match status" value="1"/>
</dbReference>
<feature type="transmembrane region" description="Helical" evidence="2">
    <location>
        <begin position="56"/>
        <end position="74"/>
    </location>
</feature>
<keyword evidence="2" id="KW-1133">Transmembrane helix</keyword>
<name>A0A7X4GGT2_9SPHN</name>
<protein>
    <submittedName>
        <fullName evidence="3">DUF805 domain-containing protein</fullName>
    </submittedName>
</protein>
<feature type="transmembrane region" description="Helical" evidence="2">
    <location>
        <begin position="118"/>
        <end position="139"/>
    </location>
</feature>
<dbReference type="EMBL" id="WVTD01000005">
    <property type="protein sequence ID" value="MYL97996.1"/>
    <property type="molecule type" value="Genomic_DNA"/>
</dbReference>
<dbReference type="AlphaFoldDB" id="A0A7X4GGT2"/>
<evidence type="ECO:0000256" key="2">
    <source>
        <dbReference type="SAM" id="Phobius"/>
    </source>
</evidence>
<organism evidence="3 4">
    <name type="scientific">Novosphingobium silvae</name>
    <dbReference type="NCBI Taxonomy" id="2692619"/>
    <lineage>
        <taxon>Bacteria</taxon>
        <taxon>Pseudomonadati</taxon>
        <taxon>Pseudomonadota</taxon>
        <taxon>Alphaproteobacteria</taxon>
        <taxon>Sphingomonadales</taxon>
        <taxon>Sphingomonadaceae</taxon>
        <taxon>Novosphingobium</taxon>
    </lineage>
</organism>
<sequence length="169" mass="18664">MKDYLRHVGQTLARALEFQGRARRREVIDYLVISAAFLMIVNGLAGELAEPHVARWVAFATQYLILVPAAALVVRRLHDIGWSGRWSIVLLPVALRNMALDLLAQIGGWEARRPVEAVLAYADWVLFPPFALLYLLLIVAPGKKGPNRFGPDPRIGDDGAVSDRTAGDV</sequence>
<evidence type="ECO:0000256" key="1">
    <source>
        <dbReference type="SAM" id="MobiDB-lite"/>
    </source>
</evidence>
<evidence type="ECO:0000313" key="4">
    <source>
        <dbReference type="Proteomes" id="UP000465810"/>
    </source>
</evidence>
<feature type="region of interest" description="Disordered" evidence="1">
    <location>
        <begin position="149"/>
        <end position="169"/>
    </location>
</feature>
<proteinExistence type="predicted"/>